<keyword evidence="3 6" id="KW-0812">Transmembrane</keyword>
<keyword evidence="9" id="KW-1185">Reference proteome</keyword>
<dbReference type="GO" id="GO:0015179">
    <property type="term" value="F:L-amino acid transmembrane transporter activity"/>
    <property type="evidence" value="ECO:0007669"/>
    <property type="project" value="TreeGrafter"/>
</dbReference>
<feature type="domain" description="Amino acid transporter transmembrane" evidence="7">
    <location>
        <begin position="60"/>
        <end position="447"/>
    </location>
</feature>
<dbReference type="Proteomes" id="UP000053259">
    <property type="component" value="Unassembled WGS sequence"/>
</dbReference>
<dbReference type="PANTHER" id="PTHR22950:SF479">
    <property type="entry name" value="AMINO ACID TRANSPORTER (EUROFUNG)-RELATED"/>
    <property type="match status" value="1"/>
</dbReference>
<evidence type="ECO:0000259" key="7">
    <source>
        <dbReference type="Pfam" id="PF01490"/>
    </source>
</evidence>
<protein>
    <recommendedName>
        <fullName evidence="7">Amino acid transporter transmembrane domain-containing protein</fullName>
    </recommendedName>
</protein>
<dbReference type="HOGENOM" id="CLU_027816_4_2_1"/>
<accession>A0A0D1XRP5</accession>
<feature type="transmembrane region" description="Helical" evidence="6">
    <location>
        <begin position="424"/>
        <end position="447"/>
    </location>
</feature>
<feature type="transmembrane region" description="Helical" evidence="6">
    <location>
        <begin position="169"/>
        <end position="190"/>
    </location>
</feature>
<dbReference type="GO" id="GO:0016020">
    <property type="term" value="C:membrane"/>
    <property type="evidence" value="ECO:0007669"/>
    <property type="project" value="UniProtKB-SubCell"/>
</dbReference>
<gene>
    <name evidence="8" type="ORF">PV09_03877</name>
</gene>
<feature type="transmembrane region" description="Helical" evidence="6">
    <location>
        <begin position="237"/>
        <end position="261"/>
    </location>
</feature>
<evidence type="ECO:0000256" key="5">
    <source>
        <dbReference type="ARBA" id="ARBA00023136"/>
    </source>
</evidence>
<evidence type="ECO:0000256" key="2">
    <source>
        <dbReference type="ARBA" id="ARBA00008066"/>
    </source>
</evidence>
<reference evidence="8 9" key="1">
    <citation type="submission" date="2015-01" db="EMBL/GenBank/DDBJ databases">
        <title>The Genome Sequence of Ochroconis gallopava CBS43764.</title>
        <authorList>
            <consortium name="The Broad Institute Genomics Platform"/>
            <person name="Cuomo C."/>
            <person name="de Hoog S."/>
            <person name="Gorbushina A."/>
            <person name="Stielow B."/>
            <person name="Teixiera M."/>
            <person name="Abouelleil A."/>
            <person name="Chapman S.B."/>
            <person name="Priest M."/>
            <person name="Young S.K."/>
            <person name="Wortman J."/>
            <person name="Nusbaum C."/>
            <person name="Birren B."/>
        </authorList>
    </citation>
    <scope>NUCLEOTIDE SEQUENCE [LARGE SCALE GENOMIC DNA]</scope>
    <source>
        <strain evidence="8 9">CBS 43764</strain>
    </source>
</reference>
<feature type="transmembrane region" description="Helical" evidence="6">
    <location>
        <begin position="315"/>
        <end position="340"/>
    </location>
</feature>
<dbReference type="InParanoid" id="A0A0D1XRP5"/>
<keyword evidence="5 6" id="KW-0472">Membrane</keyword>
<dbReference type="RefSeq" id="XP_016215230.1">
    <property type="nucleotide sequence ID" value="XM_016357141.1"/>
</dbReference>
<comment type="subcellular location">
    <subcellularLocation>
        <location evidence="1">Membrane</location>
        <topology evidence="1">Multi-pass membrane protein</topology>
    </subcellularLocation>
</comment>
<dbReference type="OrthoDB" id="294730at2759"/>
<sequence length="472" mass="50988">MSAALSVEKARTKSFPNSLETAESTGTGAVLVNTHEDPKLEVDPLSELTVSSEDHVHYQTLNWWQCGVLMIAECISLGILSLPRALAVLGLIPGLILIVVLGIIAGYTGYIIGQFKLKHPSCTSMAEAGVISSGRVLGELIGLGQLFVLIFIMAAHITSFAVMMNVLTKHATCTLVFSLTGLAVSVLLTLPRTLRNISYFSIASCVSIFAAVFIVIVGVGVTKPDPNRMQLVGKTNFVHGMCATLNIILAYAGHVTYFGFASELKNPKDYNKSLVMLQSTAVIVYTVCAVIIYYFCGPYVPAPALSAASPEVRIAAYAVACPTIVIAGVVNGSVGAKQIYLRFWQLRKQPQVIQEKSKRAYFSWFVTVISIWVVAWLIASSIPKFEYVLALVAALFSGWYSFGLTSWFWRSLNKGKLLASGRNILLSVLNTIIFIMGTLICVLGIYACSVAMRNGDTGRPFSCANNDPLAGK</sequence>
<evidence type="ECO:0000256" key="1">
    <source>
        <dbReference type="ARBA" id="ARBA00004141"/>
    </source>
</evidence>
<evidence type="ECO:0000313" key="9">
    <source>
        <dbReference type="Proteomes" id="UP000053259"/>
    </source>
</evidence>
<feature type="transmembrane region" description="Helical" evidence="6">
    <location>
        <begin position="140"/>
        <end position="163"/>
    </location>
</feature>
<comment type="similarity">
    <text evidence="2">Belongs to the amino acid/polyamine transporter 2 family.</text>
</comment>
<evidence type="ECO:0000256" key="6">
    <source>
        <dbReference type="SAM" id="Phobius"/>
    </source>
</evidence>
<evidence type="ECO:0000256" key="3">
    <source>
        <dbReference type="ARBA" id="ARBA00022692"/>
    </source>
</evidence>
<feature type="transmembrane region" description="Helical" evidence="6">
    <location>
        <begin position="86"/>
        <end position="110"/>
    </location>
</feature>
<feature type="transmembrane region" description="Helical" evidence="6">
    <location>
        <begin position="361"/>
        <end position="382"/>
    </location>
</feature>
<dbReference type="AlphaFoldDB" id="A0A0D1XRP5"/>
<name>A0A0D1XRP5_9PEZI</name>
<dbReference type="STRING" id="253628.A0A0D1XRP5"/>
<proteinExistence type="inferred from homology"/>
<evidence type="ECO:0000313" key="8">
    <source>
        <dbReference type="EMBL" id="KIW05361.1"/>
    </source>
</evidence>
<dbReference type="VEuPathDB" id="FungiDB:PV09_03877"/>
<keyword evidence="4 6" id="KW-1133">Transmembrane helix</keyword>
<feature type="transmembrane region" description="Helical" evidence="6">
    <location>
        <begin position="388"/>
        <end position="412"/>
    </location>
</feature>
<dbReference type="Gene3D" id="1.20.1740.10">
    <property type="entry name" value="Amino acid/polyamine transporter I"/>
    <property type="match status" value="1"/>
</dbReference>
<evidence type="ECO:0000256" key="4">
    <source>
        <dbReference type="ARBA" id="ARBA00022989"/>
    </source>
</evidence>
<dbReference type="EMBL" id="KN847538">
    <property type="protein sequence ID" value="KIW05361.1"/>
    <property type="molecule type" value="Genomic_DNA"/>
</dbReference>
<dbReference type="InterPro" id="IPR013057">
    <property type="entry name" value="AA_transpt_TM"/>
</dbReference>
<feature type="transmembrane region" description="Helical" evidence="6">
    <location>
        <begin position="273"/>
        <end position="295"/>
    </location>
</feature>
<dbReference type="Pfam" id="PF01490">
    <property type="entry name" value="Aa_trans"/>
    <property type="match status" value="1"/>
</dbReference>
<organism evidence="8 9">
    <name type="scientific">Verruconis gallopava</name>
    <dbReference type="NCBI Taxonomy" id="253628"/>
    <lineage>
        <taxon>Eukaryota</taxon>
        <taxon>Fungi</taxon>
        <taxon>Dikarya</taxon>
        <taxon>Ascomycota</taxon>
        <taxon>Pezizomycotina</taxon>
        <taxon>Dothideomycetes</taxon>
        <taxon>Pleosporomycetidae</taxon>
        <taxon>Venturiales</taxon>
        <taxon>Sympoventuriaceae</taxon>
        <taxon>Verruconis</taxon>
    </lineage>
</organism>
<feature type="transmembrane region" description="Helical" evidence="6">
    <location>
        <begin position="61"/>
        <end position="80"/>
    </location>
</feature>
<dbReference type="GeneID" id="27311850"/>
<dbReference type="FunFam" id="1.20.1740.10:FF:000039">
    <property type="entry name" value="Neutral amino acid transporter (Eurofung)"/>
    <property type="match status" value="1"/>
</dbReference>
<feature type="transmembrane region" description="Helical" evidence="6">
    <location>
        <begin position="197"/>
        <end position="217"/>
    </location>
</feature>
<dbReference type="PANTHER" id="PTHR22950">
    <property type="entry name" value="AMINO ACID TRANSPORTER"/>
    <property type="match status" value="1"/>
</dbReference>